<dbReference type="NCBIfam" id="TIGR03518">
    <property type="entry name" value="ABC_perm_GldF"/>
    <property type="match status" value="1"/>
</dbReference>
<feature type="transmembrane region" description="Helical" evidence="6">
    <location>
        <begin position="140"/>
        <end position="158"/>
    </location>
</feature>
<dbReference type="GO" id="GO:0005886">
    <property type="term" value="C:plasma membrane"/>
    <property type="evidence" value="ECO:0007669"/>
    <property type="project" value="UniProtKB-SubCell"/>
</dbReference>
<evidence type="ECO:0000256" key="6">
    <source>
        <dbReference type="SAM" id="Phobius"/>
    </source>
</evidence>
<dbReference type="PANTHER" id="PTHR30294">
    <property type="entry name" value="MEMBRANE COMPONENT OF ABC TRANSPORTER YHHJ-RELATED"/>
    <property type="match status" value="1"/>
</dbReference>
<feature type="transmembrane region" description="Helical" evidence="6">
    <location>
        <begin position="12"/>
        <end position="36"/>
    </location>
</feature>
<dbReference type="InterPro" id="IPR051449">
    <property type="entry name" value="ABC-2_transporter_component"/>
</dbReference>
<feature type="transmembrane region" description="Helical" evidence="6">
    <location>
        <begin position="95"/>
        <end position="120"/>
    </location>
</feature>
<keyword evidence="3 6" id="KW-0812">Transmembrane</keyword>
<keyword evidence="5 6" id="KW-0472">Membrane</keyword>
<evidence type="ECO:0000313" key="8">
    <source>
        <dbReference type="Proteomes" id="UP000038055"/>
    </source>
</evidence>
<proteinExistence type="predicted"/>
<organism evidence="7 8">
    <name type="scientific">Capnocytophaga cynodegmi</name>
    <dbReference type="NCBI Taxonomy" id="28189"/>
    <lineage>
        <taxon>Bacteria</taxon>
        <taxon>Pseudomonadati</taxon>
        <taxon>Bacteroidota</taxon>
        <taxon>Flavobacteriia</taxon>
        <taxon>Flavobacteriales</taxon>
        <taxon>Flavobacteriaceae</taxon>
        <taxon>Capnocytophaga</taxon>
    </lineage>
</organism>
<dbReference type="EMBL" id="CDOD01000004">
    <property type="protein sequence ID" value="CEN32930.1"/>
    <property type="molecule type" value="Genomic_DNA"/>
</dbReference>
<feature type="transmembrane region" description="Helical" evidence="6">
    <location>
        <begin position="165"/>
        <end position="182"/>
    </location>
</feature>
<keyword evidence="8" id="KW-1185">Reference proteome</keyword>
<evidence type="ECO:0000313" key="7">
    <source>
        <dbReference type="EMBL" id="CEN32930.1"/>
    </source>
</evidence>
<accession>A0A0B7H0K5</accession>
<gene>
    <name evidence="7" type="ORF">CCYN2B_120176</name>
</gene>
<evidence type="ECO:0000256" key="4">
    <source>
        <dbReference type="ARBA" id="ARBA00022989"/>
    </source>
</evidence>
<evidence type="ECO:0000256" key="5">
    <source>
        <dbReference type="ARBA" id="ARBA00023136"/>
    </source>
</evidence>
<evidence type="ECO:0000256" key="2">
    <source>
        <dbReference type="ARBA" id="ARBA00022475"/>
    </source>
</evidence>
<reference evidence="8" key="1">
    <citation type="submission" date="2015-01" db="EMBL/GenBank/DDBJ databases">
        <authorList>
            <person name="MANFREDI Pablo"/>
        </authorList>
    </citation>
    <scope>NUCLEOTIDE SEQUENCE [LARGE SCALE GENOMIC DNA]</scope>
    <source>
        <strain evidence="8">Ccyn2B</strain>
    </source>
</reference>
<dbReference type="InterPro" id="IPR019860">
    <property type="entry name" value="Motility-assoc_ABC_perm_GldF"/>
</dbReference>
<name>A0A0B7H0K5_9FLAO</name>
<sequence length="239" mass="27144">MYALFKKEIRYFFTSPIGFTIIGLFVVLNGLFLWILKTEYNIFNSNFADLLPFFKISSWIFVFLVPALTMRTISEEKRNGMLTLLFTKPVSTLEIVLGKYLGVLFLLFITLVPSVIYIYMVWTLGNPVGNLDVAGTIGSYIALFLLIASFSAVGLWASSVSNNQIISFVLAAFLCFFFFFGLDQIVELIFPENLSKIGFQSHFDAISRGVIDSRNIIYFISVIAFFLYITTLSLKSYKL</sequence>
<dbReference type="Pfam" id="PF12679">
    <property type="entry name" value="ABC2_membrane_2"/>
    <property type="match status" value="1"/>
</dbReference>
<dbReference type="RefSeq" id="WP_041990416.1">
    <property type="nucleotide sequence ID" value="NZ_CDOD01000004.1"/>
</dbReference>
<dbReference type="Proteomes" id="UP000038055">
    <property type="component" value="Unassembled WGS sequence"/>
</dbReference>
<evidence type="ECO:0000256" key="1">
    <source>
        <dbReference type="ARBA" id="ARBA00004651"/>
    </source>
</evidence>
<dbReference type="PANTHER" id="PTHR30294:SF29">
    <property type="entry name" value="MULTIDRUG ABC TRANSPORTER PERMEASE YBHS-RELATED"/>
    <property type="match status" value="1"/>
</dbReference>
<protein>
    <submittedName>
        <fullName evidence="7">Gliding motility-associated ABC transporter permease protein GldF</fullName>
    </submittedName>
</protein>
<dbReference type="AlphaFoldDB" id="A0A0B7H0K5"/>
<dbReference type="STRING" id="28189.CCYN74_110121"/>
<dbReference type="eggNOG" id="COG1277">
    <property type="taxonomic scope" value="Bacteria"/>
</dbReference>
<feature type="transmembrane region" description="Helical" evidence="6">
    <location>
        <begin position="56"/>
        <end position="74"/>
    </location>
</feature>
<feature type="transmembrane region" description="Helical" evidence="6">
    <location>
        <begin position="216"/>
        <end position="234"/>
    </location>
</feature>
<comment type="subcellular location">
    <subcellularLocation>
        <location evidence="1">Cell membrane</location>
        <topology evidence="1">Multi-pass membrane protein</topology>
    </subcellularLocation>
</comment>
<keyword evidence="4 6" id="KW-1133">Transmembrane helix</keyword>
<keyword evidence="2" id="KW-1003">Cell membrane</keyword>
<evidence type="ECO:0000256" key="3">
    <source>
        <dbReference type="ARBA" id="ARBA00022692"/>
    </source>
</evidence>